<dbReference type="Proteomes" id="UP000236592">
    <property type="component" value="Chromosome"/>
</dbReference>
<dbReference type="InterPro" id="IPR014127">
    <property type="entry name" value="CHP02757"/>
</dbReference>
<name>A0A2I7SND4_9FLAO</name>
<dbReference type="RefSeq" id="WP_102997263.1">
    <property type="nucleotide sequence ID" value="NZ_CP025938.1"/>
</dbReference>
<dbReference type="Pfam" id="PF09674">
    <property type="entry name" value="DUF2400"/>
    <property type="match status" value="1"/>
</dbReference>
<gene>
    <name evidence="1" type="ORF">C1A40_17530</name>
</gene>
<dbReference type="KEGG" id="taj:C1A40_17530"/>
<dbReference type="AlphaFoldDB" id="A0A2I7SND4"/>
<evidence type="ECO:0000313" key="2">
    <source>
        <dbReference type="Proteomes" id="UP000236592"/>
    </source>
</evidence>
<keyword evidence="2" id="KW-1185">Reference proteome</keyword>
<evidence type="ECO:0000313" key="1">
    <source>
        <dbReference type="EMBL" id="AUS07393.1"/>
    </source>
</evidence>
<dbReference type="EMBL" id="CP025938">
    <property type="protein sequence ID" value="AUS07393.1"/>
    <property type="molecule type" value="Genomic_DNA"/>
</dbReference>
<accession>A0A2I7SND4</accession>
<dbReference type="OrthoDB" id="9773332at2"/>
<protein>
    <submittedName>
        <fullName evidence="1">TIGR02757 family protein</fullName>
    </submittedName>
</protein>
<dbReference type="NCBIfam" id="TIGR02757">
    <property type="entry name" value="TIGR02757 family protein"/>
    <property type="match status" value="1"/>
</dbReference>
<organism evidence="1 2">
    <name type="scientific">Pseudotamlana carrageenivorans</name>
    <dbReference type="NCBI Taxonomy" id="2069432"/>
    <lineage>
        <taxon>Bacteria</taxon>
        <taxon>Pseudomonadati</taxon>
        <taxon>Bacteroidota</taxon>
        <taxon>Flavobacteriia</taxon>
        <taxon>Flavobacteriales</taxon>
        <taxon>Flavobacteriaceae</taxon>
        <taxon>Pseudotamlana</taxon>
    </lineage>
</organism>
<proteinExistence type="predicted"/>
<sequence>MKTTELKEFLDSKVLEYNNPKFIDSDPIQIPHRFSLKEDIEIASFLAATIAWGNRKMIIKNADKIMQLLGNSPYDFVMNHQAQHLDAFDGFVHRTFNAEDLKYFITSLKNIYLNHGGLENVFMSHASENSMQPAIHAFKTIFFSIEHPQRSQKHVGDPNKGSAAKRLNMMLRWLVRNDQAGVDFGLWTSIPASKLSCPLDVHSGNVARKLGLLKRKQNDAKALTELDTALRILDPKDPVKYDFALFGLGVFEGF</sequence>
<reference evidence="2" key="1">
    <citation type="submission" date="2018-01" db="EMBL/GenBank/DDBJ databases">
        <title>Complete genome of Tamlana sp. UJ94.</title>
        <authorList>
            <person name="Jung J."/>
            <person name="Chung D."/>
            <person name="Bae S.S."/>
            <person name="Baek K."/>
        </authorList>
    </citation>
    <scope>NUCLEOTIDE SEQUENCE [LARGE SCALE GENOMIC DNA]</scope>
    <source>
        <strain evidence="2">UJ94</strain>
    </source>
</reference>